<evidence type="ECO:0000313" key="3">
    <source>
        <dbReference type="EMBL" id="ELK18191.1"/>
    </source>
</evidence>
<reference evidence="4" key="1">
    <citation type="journal article" date="2013" name="Science">
        <title>Comparative analysis of bat genomes provides insight into the evolution of flight and immunity.</title>
        <authorList>
            <person name="Zhang G."/>
            <person name="Cowled C."/>
            <person name="Shi Z."/>
            <person name="Huang Z."/>
            <person name="Bishop-Lilly K.A."/>
            <person name="Fang X."/>
            <person name="Wynne J.W."/>
            <person name="Xiong Z."/>
            <person name="Baker M.L."/>
            <person name="Zhao W."/>
            <person name="Tachedjian M."/>
            <person name="Zhu Y."/>
            <person name="Zhou P."/>
            <person name="Jiang X."/>
            <person name="Ng J."/>
            <person name="Yang L."/>
            <person name="Wu L."/>
            <person name="Xiao J."/>
            <person name="Feng Y."/>
            <person name="Chen Y."/>
            <person name="Sun X."/>
            <person name="Zhang Y."/>
            <person name="Marsh G.A."/>
            <person name="Crameri G."/>
            <person name="Broder C.C."/>
            <person name="Frey K.G."/>
            <person name="Wang L.F."/>
            <person name="Wang J."/>
        </authorList>
    </citation>
    <scope>NUCLEOTIDE SEQUENCE [LARGE SCALE GENOMIC DNA]</scope>
</reference>
<organism evidence="3 4">
    <name type="scientific">Pteropus alecto</name>
    <name type="common">Black flying fox</name>
    <dbReference type="NCBI Taxonomy" id="9402"/>
    <lineage>
        <taxon>Eukaryota</taxon>
        <taxon>Metazoa</taxon>
        <taxon>Chordata</taxon>
        <taxon>Craniata</taxon>
        <taxon>Vertebrata</taxon>
        <taxon>Euteleostomi</taxon>
        <taxon>Mammalia</taxon>
        <taxon>Eutheria</taxon>
        <taxon>Laurasiatheria</taxon>
        <taxon>Chiroptera</taxon>
        <taxon>Yinpterochiroptera</taxon>
        <taxon>Pteropodoidea</taxon>
        <taxon>Pteropodidae</taxon>
        <taxon>Pteropodinae</taxon>
        <taxon>Pteropus</taxon>
    </lineage>
</organism>
<dbReference type="PANTHER" id="PTHR12062">
    <property type="entry name" value="N-ACETYLGLUCOSAMINYLTRANSFERASE VI"/>
    <property type="match status" value="1"/>
</dbReference>
<name>L5L4J1_PTEAL</name>
<dbReference type="InterPro" id="IPR006759">
    <property type="entry name" value="Glyco_transf_54"/>
</dbReference>
<keyword evidence="4" id="KW-1185">Reference proteome</keyword>
<feature type="compositionally biased region" description="Basic and acidic residues" evidence="1">
    <location>
        <begin position="240"/>
        <end position="255"/>
    </location>
</feature>
<dbReference type="Pfam" id="PF04666">
    <property type="entry name" value="MGAT4_cons"/>
    <property type="match status" value="1"/>
</dbReference>
<proteinExistence type="predicted"/>
<dbReference type="InterPro" id="IPR057279">
    <property type="entry name" value="MGAT4"/>
</dbReference>
<dbReference type="InParanoid" id="L5L4J1"/>
<dbReference type="GO" id="GO:0005793">
    <property type="term" value="C:endoplasmic reticulum-Golgi intermediate compartment"/>
    <property type="evidence" value="ECO:0007669"/>
    <property type="project" value="TreeGrafter"/>
</dbReference>
<dbReference type="GO" id="GO:0005783">
    <property type="term" value="C:endoplasmic reticulum"/>
    <property type="evidence" value="ECO:0007669"/>
    <property type="project" value="TreeGrafter"/>
</dbReference>
<evidence type="ECO:0000259" key="2">
    <source>
        <dbReference type="Pfam" id="PF04666"/>
    </source>
</evidence>
<feature type="domain" description="MGAT4 conserved region" evidence="2">
    <location>
        <begin position="1"/>
        <end position="87"/>
    </location>
</feature>
<accession>L5L4J1</accession>
<gene>
    <name evidence="3" type="ORF">PAL_GLEAN10013403</name>
</gene>
<dbReference type="Proteomes" id="UP000010552">
    <property type="component" value="Unassembled WGS sequence"/>
</dbReference>
<protein>
    <submittedName>
        <fullName evidence="3">Alpha-1,3-mannosyl-glycoprotein 4-beta-N-acetylglucosaminyltransferase B</fullName>
    </submittedName>
</protein>
<dbReference type="EMBL" id="KB030337">
    <property type="protein sequence ID" value="ELK18191.1"/>
    <property type="molecule type" value="Genomic_DNA"/>
</dbReference>
<dbReference type="AlphaFoldDB" id="L5L4J1"/>
<dbReference type="STRING" id="9402.L5L4J1"/>
<sequence>MILRFSQLGIIGQMFKSLDLSLIVESIIVFYRDKPIDWLLDRILWVKVCNPEKNAKLWDPHKAYLRVRFNLSLFQFVSTQSLLAGGQDPETEGQGLGEAGIAGRVLQHTGGGEHEPRDLAALPPSSRRPCLGILPALQSTLRRTLSASASFGCQVRSGSCSAAGVTLTTWLQALQHLCGSAACPLITSSRTREIGMRAAQPHSGALGALMATATLAPSTECGRGRGGGWPSVPGSTAPLHPDRLTDVGHSDWHLP</sequence>
<evidence type="ECO:0000256" key="1">
    <source>
        <dbReference type="SAM" id="MobiDB-lite"/>
    </source>
</evidence>
<dbReference type="GO" id="GO:0008375">
    <property type="term" value="F:acetylglucosaminyltransferase activity"/>
    <property type="evidence" value="ECO:0007669"/>
    <property type="project" value="TreeGrafter"/>
</dbReference>
<dbReference type="PANTHER" id="PTHR12062:SF1">
    <property type="entry name" value="ALPHA-1,3-MANNOSYL-GLYCOPROTEIN 4-BETA-N-ACETYLGLUCOSAMINYLTRANSFERASE B"/>
    <property type="match status" value="1"/>
</dbReference>
<dbReference type="GO" id="GO:0006487">
    <property type="term" value="P:protein N-linked glycosylation"/>
    <property type="evidence" value="ECO:0007669"/>
    <property type="project" value="TreeGrafter"/>
</dbReference>
<keyword evidence="3" id="KW-0328">Glycosyltransferase</keyword>
<feature type="region of interest" description="Disordered" evidence="1">
    <location>
        <begin position="220"/>
        <end position="255"/>
    </location>
</feature>
<keyword evidence="3" id="KW-0808">Transferase</keyword>
<evidence type="ECO:0000313" key="4">
    <source>
        <dbReference type="Proteomes" id="UP000010552"/>
    </source>
</evidence>
<dbReference type="GO" id="GO:0005795">
    <property type="term" value="C:Golgi stack"/>
    <property type="evidence" value="ECO:0007669"/>
    <property type="project" value="TreeGrafter"/>
</dbReference>